<gene>
    <name evidence="6" type="ORF">BDV23DRAFT_143960</name>
</gene>
<dbReference type="InterPro" id="IPR029063">
    <property type="entry name" value="SAM-dependent_MTases_sf"/>
</dbReference>
<dbReference type="Gene3D" id="3.40.50.150">
    <property type="entry name" value="Vaccinia Virus protein VP39"/>
    <property type="match status" value="1"/>
</dbReference>
<dbReference type="GO" id="GO:0032259">
    <property type="term" value="P:methylation"/>
    <property type="evidence" value="ECO:0007669"/>
    <property type="project" value="UniProtKB-KW"/>
</dbReference>
<evidence type="ECO:0000256" key="3">
    <source>
        <dbReference type="ARBA" id="ARBA00022691"/>
    </source>
</evidence>
<dbReference type="GO" id="GO:0046983">
    <property type="term" value="F:protein dimerization activity"/>
    <property type="evidence" value="ECO:0007669"/>
    <property type="project" value="InterPro"/>
</dbReference>
<dbReference type="GO" id="GO:0044550">
    <property type="term" value="P:secondary metabolite biosynthetic process"/>
    <property type="evidence" value="ECO:0007669"/>
    <property type="project" value="UniProtKB-ARBA"/>
</dbReference>
<protein>
    <submittedName>
        <fullName evidence="6">S-adenosyl-L-methionine-dependent methyltransferase</fullName>
    </submittedName>
</protein>
<reference evidence="6" key="1">
    <citation type="submission" date="2019-04" db="EMBL/GenBank/DDBJ databases">
        <title>Friends and foes A comparative genomics studyof 23 Aspergillus species from section Flavi.</title>
        <authorList>
            <consortium name="DOE Joint Genome Institute"/>
            <person name="Kjaerbolling I."/>
            <person name="Vesth T."/>
            <person name="Frisvad J.C."/>
            <person name="Nybo J.L."/>
            <person name="Theobald S."/>
            <person name="Kildgaard S."/>
            <person name="Isbrandt T."/>
            <person name="Kuo A."/>
            <person name="Sato A."/>
            <person name="Lyhne E.K."/>
            <person name="Kogle M.E."/>
            <person name="Wiebenga A."/>
            <person name="Kun R.S."/>
            <person name="Lubbers R.J."/>
            <person name="Makela M.R."/>
            <person name="Barry K."/>
            <person name="Chovatia M."/>
            <person name="Clum A."/>
            <person name="Daum C."/>
            <person name="Haridas S."/>
            <person name="He G."/>
            <person name="LaButti K."/>
            <person name="Lipzen A."/>
            <person name="Mondo S."/>
            <person name="Riley R."/>
            <person name="Salamov A."/>
            <person name="Simmons B.A."/>
            <person name="Magnuson J.K."/>
            <person name="Henrissat B."/>
            <person name="Mortensen U.H."/>
            <person name="Larsen T.O."/>
            <person name="Devries R.P."/>
            <person name="Grigoriev I.V."/>
            <person name="Machida M."/>
            <person name="Baker S.E."/>
            <person name="Andersen M.R."/>
        </authorList>
    </citation>
    <scope>NUCLEOTIDE SEQUENCE [LARGE SCALE GENOMIC DNA]</scope>
    <source>
        <strain evidence="6">IBT 14317</strain>
    </source>
</reference>
<feature type="domain" description="O-methyltransferase C-terminal" evidence="4">
    <location>
        <begin position="264"/>
        <end position="404"/>
    </location>
</feature>
<evidence type="ECO:0000259" key="5">
    <source>
        <dbReference type="Pfam" id="PF08100"/>
    </source>
</evidence>
<dbReference type="Pfam" id="PF00891">
    <property type="entry name" value="Methyltransf_2"/>
    <property type="match status" value="1"/>
</dbReference>
<organism evidence="6">
    <name type="scientific">Petromyces alliaceus</name>
    <name type="common">Aspergillus alliaceus</name>
    <dbReference type="NCBI Taxonomy" id="209559"/>
    <lineage>
        <taxon>Eukaryota</taxon>
        <taxon>Fungi</taxon>
        <taxon>Dikarya</taxon>
        <taxon>Ascomycota</taxon>
        <taxon>Pezizomycotina</taxon>
        <taxon>Eurotiomycetes</taxon>
        <taxon>Eurotiomycetidae</taxon>
        <taxon>Eurotiales</taxon>
        <taxon>Aspergillaceae</taxon>
        <taxon>Aspergillus</taxon>
        <taxon>Aspergillus subgen. Circumdati</taxon>
    </lineage>
</organism>
<dbReference type="OrthoDB" id="1535081at2759"/>
<dbReference type="InterPro" id="IPR001077">
    <property type="entry name" value="COMT_C"/>
</dbReference>
<keyword evidence="3" id="KW-0949">S-adenosyl-L-methionine</keyword>
<name>A0A5N7CQK5_PETAA</name>
<dbReference type="EMBL" id="ML735215">
    <property type="protein sequence ID" value="KAE8396404.1"/>
    <property type="molecule type" value="Genomic_DNA"/>
</dbReference>
<sequence>MPHINRQQPNGATSKTATIDEKIALVPNAPQQVDRLLKEISVQGQELCNGRSEARLRLVEAAQSLVYALETPREATFRYCWSHVTAFPTIEACVDLGIFPLLASSDTPKSVAELAEATGAEEDLLGRLLKHLAALGVVVETGPDEYRANGFSTALAIPRYGEAFACLSGCTIPALQALPAWLKENNYRSPTDPEDSPFTMGFNTDLHFFEWINTVPTYPALPSHFNGLMSAYHQGRPSWMDVGFYPVEEMLINGAQSGKQDVFLVDVGGNKGYDIMEFHRKWPNAPGRLILQDLPAVVGDIPTIDRRIEPMAHDFFTAQPVKGARAYYLHSILHDWSDEACQKILTQLMAAMVPGYSKLLINENVIPSTGAHWQTTSLDIIMMVDVASRERTERAWYQLIESVGLKVLKVWTVPDSVDSLIECELA</sequence>
<dbReference type="InterPro" id="IPR036388">
    <property type="entry name" value="WH-like_DNA-bd_sf"/>
</dbReference>
<dbReference type="InterPro" id="IPR036390">
    <property type="entry name" value="WH_DNA-bd_sf"/>
</dbReference>
<evidence type="ECO:0000256" key="2">
    <source>
        <dbReference type="ARBA" id="ARBA00022679"/>
    </source>
</evidence>
<dbReference type="GO" id="GO:0008171">
    <property type="term" value="F:O-methyltransferase activity"/>
    <property type="evidence" value="ECO:0007669"/>
    <property type="project" value="InterPro"/>
</dbReference>
<dbReference type="Proteomes" id="UP000326877">
    <property type="component" value="Unassembled WGS sequence"/>
</dbReference>
<keyword evidence="1 6" id="KW-0489">Methyltransferase</keyword>
<evidence type="ECO:0000313" key="6">
    <source>
        <dbReference type="EMBL" id="KAE8396404.1"/>
    </source>
</evidence>
<accession>A0A5N7CQK5</accession>
<evidence type="ECO:0000259" key="4">
    <source>
        <dbReference type="Pfam" id="PF00891"/>
    </source>
</evidence>
<dbReference type="AlphaFoldDB" id="A0A5N7CQK5"/>
<evidence type="ECO:0000256" key="1">
    <source>
        <dbReference type="ARBA" id="ARBA00022603"/>
    </source>
</evidence>
<dbReference type="PANTHER" id="PTHR43712">
    <property type="entry name" value="PUTATIVE (AFU_ORTHOLOGUE AFUA_4G14580)-RELATED"/>
    <property type="match status" value="1"/>
</dbReference>
<proteinExistence type="predicted"/>
<feature type="domain" description="O-methyltransferase dimerisation" evidence="5">
    <location>
        <begin position="89"/>
        <end position="152"/>
    </location>
</feature>
<dbReference type="Gene3D" id="1.10.10.10">
    <property type="entry name" value="Winged helix-like DNA-binding domain superfamily/Winged helix DNA-binding domain"/>
    <property type="match status" value="1"/>
</dbReference>
<dbReference type="Pfam" id="PF08100">
    <property type="entry name" value="Dimerisation"/>
    <property type="match status" value="1"/>
</dbReference>
<dbReference type="InterPro" id="IPR016461">
    <property type="entry name" value="COMT-like"/>
</dbReference>
<dbReference type="PROSITE" id="PS51683">
    <property type="entry name" value="SAM_OMT_II"/>
    <property type="match status" value="1"/>
</dbReference>
<dbReference type="InterPro" id="IPR012967">
    <property type="entry name" value="COMT_dimerisation"/>
</dbReference>
<dbReference type="PANTHER" id="PTHR43712:SF1">
    <property type="entry name" value="HYPOTHETICAL O-METHYLTRANSFERASE (EUROFUNG)-RELATED"/>
    <property type="match status" value="1"/>
</dbReference>
<dbReference type="SUPFAM" id="SSF53335">
    <property type="entry name" value="S-adenosyl-L-methionine-dependent methyltransferases"/>
    <property type="match status" value="1"/>
</dbReference>
<keyword evidence="2 6" id="KW-0808">Transferase</keyword>
<dbReference type="SUPFAM" id="SSF46785">
    <property type="entry name" value="Winged helix' DNA-binding domain"/>
    <property type="match status" value="1"/>
</dbReference>